<comment type="subcellular location">
    <subcellularLocation>
        <location evidence="1">Membrane</location>
        <topology evidence="1">Multi-pass membrane protein</topology>
    </subcellularLocation>
</comment>
<gene>
    <name evidence="9" type="ORF">G2W53_016675</name>
</gene>
<feature type="region of interest" description="Disordered" evidence="6">
    <location>
        <begin position="1"/>
        <end position="34"/>
    </location>
</feature>
<dbReference type="GO" id="GO:0022857">
    <property type="term" value="F:transmembrane transporter activity"/>
    <property type="evidence" value="ECO:0007669"/>
    <property type="project" value="InterPro"/>
</dbReference>
<evidence type="ECO:0000256" key="4">
    <source>
        <dbReference type="ARBA" id="ARBA00022989"/>
    </source>
</evidence>
<dbReference type="GO" id="GO:0016020">
    <property type="term" value="C:membrane"/>
    <property type="evidence" value="ECO:0007669"/>
    <property type="project" value="UniProtKB-SubCell"/>
</dbReference>
<feature type="transmembrane region" description="Helical" evidence="7">
    <location>
        <begin position="770"/>
        <end position="790"/>
    </location>
</feature>
<comment type="similarity">
    <text evidence="2">Belongs to the major facilitator superfamily. Proton-dependent oligopeptide transporter (POT/PTR) (TC 2.A.17) family.</text>
</comment>
<dbReference type="Pfam" id="PF00854">
    <property type="entry name" value="PTR2"/>
    <property type="match status" value="1"/>
</dbReference>
<evidence type="ECO:0000256" key="1">
    <source>
        <dbReference type="ARBA" id="ARBA00004141"/>
    </source>
</evidence>
<evidence type="ECO:0000313" key="10">
    <source>
        <dbReference type="Proteomes" id="UP000634136"/>
    </source>
</evidence>
<reference evidence="9" key="1">
    <citation type="submission" date="2020-09" db="EMBL/GenBank/DDBJ databases">
        <title>Genome-Enabled Discovery of Anthraquinone Biosynthesis in Senna tora.</title>
        <authorList>
            <person name="Kang S.-H."/>
            <person name="Pandey R.P."/>
            <person name="Lee C.-M."/>
            <person name="Sim J.-S."/>
            <person name="Jeong J.-T."/>
            <person name="Choi B.-S."/>
            <person name="Jung M."/>
            <person name="Ginzburg D."/>
            <person name="Zhao K."/>
            <person name="Won S.Y."/>
            <person name="Oh T.-J."/>
            <person name="Yu Y."/>
            <person name="Kim N.-H."/>
            <person name="Lee O.R."/>
            <person name="Lee T.-H."/>
            <person name="Bashyal P."/>
            <person name="Kim T.-S."/>
            <person name="Lee W.-H."/>
            <person name="Kawkins C."/>
            <person name="Kim C.-K."/>
            <person name="Kim J.S."/>
            <person name="Ahn B.O."/>
            <person name="Rhee S.Y."/>
            <person name="Sohng J.K."/>
        </authorList>
    </citation>
    <scope>NUCLEOTIDE SEQUENCE</scope>
    <source>
        <tissue evidence="9">Leaf</tissue>
    </source>
</reference>
<dbReference type="AlphaFoldDB" id="A0A834TRD1"/>
<evidence type="ECO:0000256" key="7">
    <source>
        <dbReference type="SAM" id="Phobius"/>
    </source>
</evidence>
<feature type="domain" description="Retrotransposon Copia-like N-terminal" evidence="8">
    <location>
        <begin position="38"/>
        <end position="82"/>
    </location>
</feature>
<organism evidence="9 10">
    <name type="scientific">Senna tora</name>
    <dbReference type="NCBI Taxonomy" id="362788"/>
    <lineage>
        <taxon>Eukaryota</taxon>
        <taxon>Viridiplantae</taxon>
        <taxon>Streptophyta</taxon>
        <taxon>Embryophyta</taxon>
        <taxon>Tracheophyta</taxon>
        <taxon>Spermatophyta</taxon>
        <taxon>Magnoliopsida</taxon>
        <taxon>eudicotyledons</taxon>
        <taxon>Gunneridae</taxon>
        <taxon>Pentapetalae</taxon>
        <taxon>rosids</taxon>
        <taxon>fabids</taxon>
        <taxon>Fabales</taxon>
        <taxon>Fabaceae</taxon>
        <taxon>Caesalpinioideae</taxon>
        <taxon>Cassia clade</taxon>
        <taxon>Senna</taxon>
    </lineage>
</organism>
<dbReference type="InterPro" id="IPR000109">
    <property type="entry name" value="POT_fam"/>
</dbReference>
<dbReference type="Gene3D" id="1.20.1250.20">
    <property type="entry name" value="MFS general substrate transporter like domains"/>
    <property type="match status" value="1"/>
</dbReference>
<dbReference type="Proteomes" id="UP000634136">
    <property type="component" value="Unassembled WGS sequence"/>
</dbReference>
<keyword evidence="5 7" id="KW-0472">Membrane</keyword>
<proteinExistence type="inferred from homology"/>
<keyword evidence="3 7" id="KW-0812">Transmembrane</keyword>
<evidence type="ECO:0000313" key="9">
    <source>
        <dbReference type="EMBL" id="KAF7825511.1"/>
    </source>
</evidence>
<dbReference type="OrthoDB" id="1181826at2759"/>
<accession>A0A834TRD1</accession>
<name>A0A834TRD1_9FABA</name>
<dbReference type="InterPro" id="IPR029472">
    <property type="entry name" value="Copia-like_N"/>
</dbReference>
<feature type="transmembrane region" description="Helical" evidence="7">
    <location>
        <begin position="573"/>
        <end position="594"/>
    </location>
</feature>
<feature type="region of interest" description="Disordered" evidence="6">
    <location>
        <begin position="916"/>
        <end position="938"/>
    </location>
</feature>
<keyword evidence="10" id="KW-1185">Reference proteome</keyword>
<evidence type="ECO:0000256" key="5">
    <source>
        <dbReference type="ARBA" id="ARBA00023136"/>
    </source>
</evidence>
<dbReference type="EMBL" id="JAAIUW010000006">
    <property type="protein sequence ID" value="KAF7825511.1"/>
    <property type="molecule type" value="Genomic_DNA"/>
</dbReference>
<keyword evidence="4 7" id="KW-1133">Transmembrane helix</keyword>
<evidence type="ECO:0000256" key="2">
    <source>
        <dbReference type="ARBA" id="ARBA00005982"/>
    </source>
</evidence>
<dbReference type="InterPro" id="IPR036259">
    <property type="entry name" value="MFS_trans_sf"/>
</dbReference>
<evidence type="ECO:0000259" key="8">
    <source>
        <dbReference type="Pfam" id="PF14244"/>
    </source>
</evidence>
<sequence>MDGDRLSNEERVVGDRSSKNSGNMHKRNDEEKPWTLYNSDKPGMDLVTFSLTGKNFLAWSTTIKNSLEVKGKLCFLDESMKPTNSEDLWRWKKADSMVKAWVTNSLTEELKEQLVYCSITKILWQELEERFGSSCGPLIYQIQRDLAATQQGYDSVTTYYGKTANKHSEFLMGLNKVYENIKGYILNLDTLPTVNKALAMITTMEQQQEVLMTCGGVNPIEIATIVAKGGRSDGDVKNYKRKEDKKLEKCTHYQMNDHLKETCGDKSHDWSNMLLMLEKMTKAVKGKAEEHVNFVHFAGTSTEFAVHLPNGGSITVKMHGTFEINDGLRLEKDRKSKKLLAKGEVKENLYVLKSFNFAESSLFSSPKYDSCTQNDIDTEVPSFLTEQIFFDDEMIVDAKVDNVEKLTEGIDNNGADPVTELVGEEDEAVLDDNPEGFNEEIAVIDDAEPVAVPEPVAKGLMLLWVDHKSVNIRTLTIALGLIALGKAVKEPTTSDFLEYQLSEKVKKKGARATRVRGTENNINGDDEDQELSQRKERILVENSTTFWVRSASFFGAFYAVSPSTLRDYWLDSFKISALFMGAMHILFYSGIFCYHPEGKPLGSPFTTFYKVFKAAFKRRSLEYPRLEHGNDSNNISVDQFHTSNDPNINNVPFYIEGEEVHLSPRLTLFTFLDKAAIINGNPSDLCTIEQVREVKRFCPVVAMSSIFWAYTLVVASGNTYFVEQSNHLQTVKGGREIPISFFFILKALTCDVVIFLVGKFGLWMTPIRRRIGVGMFCAVLCCITAWQVELHRLTLIKEERVLEQKDPNKVTISLGILILTPQYILLGLMEGLAEHGLEEFFQNHLSESMKKFGDSLTKVVMGIGKLSNVVFVLILHGWFKESIDTSNMDRHIRSDINVTGGDDVPQRPLENDVAQAVVQGQEKPDDDDDASERRTITS</sequence>
<evidence type="ECO:0000256" key="3">
    <source>
        <dbReference type="ARBA" id="ARBA00022692"/>
    </source>
</evidence>
<dbReference type="PANTHER" id="PTHR11654">
    <property type="entry name" value="OLIGOPEPTIDE TRANSPORTER-RELATED"/>
    <property type="match status" value="1"/>
</dbReference>
<feature type="transmembrane region" description="Helical" evidence="7">
    <location>
        <begin position="697"/>
        <end position="717"/>
    </location>
</feature>
<evidence type="ECO:0000256" key="6">
    <source>
        <dbReference type="SAM" id="MobiDB-lite"/>
    </source>
</evidence>
<comment type="caution">
    <text evidence="9">The sequence shown here is derived from an EMBL/GenBank/DDBJ whole genome shotgun (WGS) entry which is preliminary data.</text>
</comment>
<protein>
    <submittedName>
        <fullName evidence="9">Protein NRT1/ PTR FAMILY 5.6-like</fullName>
    </submittedName>
</protein>
<feature type="transmembrane region" description="Helical" evidence="7">
    <location>
        <begin position="737"/>
        <end position="758"/>
    </location>
</feature>
<feature type="compositionally biased region" description="Basic and acidic residues" evidence="6">
    <location>
        <begin position="1"/>
        <end position="18"/>
    </location>
</feature>
<dbReference type="Pfam" id="PF14244">
    <property type="entry name" value="Retrotran_gag_3"/>
    <property type="match status" value="1"/>
</dbReference>